<feature type="compositionally biased region" description="Basic and acidic residues" evidence="1">
    <location>
        <begin position="80"/>
        <end position="97"/>
    </location>
</feature>
<protein>
    <recommendedName>
        <fullName evidence="5">RxLR effector protein</fullName>
    </recommendedName>
</protein>
<sequence>MAVISLFKALAMMAIVLPSIIQAAPAVPLGPSILSPTHNPGHGIRVVDFLLSHSLSPSDKRKLLKQAIIREQAEAAASGRGEKHSTPRHPDDNKHLEKRQMVVWKSKNDTTDESHPSVAEILSELKCGKKKDNGKDKRNYEGPLSDDDDVLIRKTRGTFEQKTVVVDEKAMVNEPRYHRKEQMVQRPTLPVGYKTHKGENSKL</sequence>
<feature type="chain" id="PRO_5035427932" description="RxLR effector protein" evidence="2">
    <location>
        <begin position="27"/>
        <end position="203"/>
    </location>
</feature>
<evidence type="ECO:0008006" key="5">
    <source>
        <dbReference type="Google" id="ProtNLM"/>
    </source>
</evidence>
<dbReference type="AlphaFoldDB" id="A0A8K0S6N0"/>
<accession>A0A8K0S6N0</accession>
<evidence type="ECO:0000313" key="4">
    <source>
        <dbReference type="Proteomes" id="UP000813427"/>
    </source>
</evidence>
<feature type="region of interest" description="Disordered" evidence="1">
    <location>
        <begin position="129"/>
        <end position="148"/>
    </location>
</feature>
<proteinExistence type="predicted"/>
<feature type="compositionally biased region" description="Basic and acidic residues" evidence="1">
    <location>
        <begin position="129"/>
        <end position="140"/>
    </location>
</feature>
<feature type="region of interest" description="Disordered" evidence="1">
    <location>
        <begin position="176"/>
        <end position="203"/>
    </location>
</feature>
<evidence type="ECO:0000256" key="1">
    <source>
        <dbReference type="SAM" id="MobiDB-lite"/>
    </source>
</evidence>
<name>A0A8K0S6N0_9HYPO</name>
<evidence type="ECO:0000256" key="2">
    <source>
        <dbReference type="SAM" id="SignalP"/>
    </source>
</evidence>
<feature type="signal peptide" evidence="2">
    <location>
        <begin position="1"/>
        <end position="26"/>
    </location>
</feature>
<gene>
    <name evidence="3" type="ORF">BKA59DRAFT_13454</name>
</gene>
<comment type="caution">
    <text evidence="3">The sequence shown here is derived from an EMBL/GenBank/DDBJ whole genome shotgun (WGS) entry which is preliminary data.</text>
</comment>
<dbReference type="EMBL" id="JAGPXF010000001">
    <property type="protein sequence ID" value="KAH7262113.1"/>
    <property type="molecule type" value="Genomic_DNA"/>
</dbReference>
<dbReference type="Proteomes" id="UP000813427">
    <property type="component" value="Unassembled WGS sequence"/>
</dbReference>
<feature type="region of interest" description="Disordered" evidence="1">
    <location>
        <begin position="73"/>
        <end position="97"/>
    </location>
</feature>
<dbReference type="OrthoDB" id="5093705at2759"/>
<keyword evidence="2" id="KW-0732">Signal</keyword>
<keyword evidence="4" id="KW-1185">Reference proteome</keyword>
<reference evidence="3" key="1">
    <citation type="journal article" date="2021" name="Nat. Commun.">
        <title>Genetic determinants of endophytism in the Arabidopsis root mycobiome.</title>
        <authorList>
            <person name="Mesny F."/>
            <person name="Miyauchi S."/>
            <person name="Thiergart T."/>
            <person name="Pickel B."/>
            <person name="Atanasova L."/>
            <person name="Karlsson M."/>
            <person name="Huettel B."/>
            <person name="Barry K.W."/>
            <person name="Haridas S."/>
            <person name="Chen C."/>
            <person name="Bauer D."/>
            <person name="Andreopoulos W."/>
            <person name="Pangilinan J."/>
            <person name="LaButti K."/>
            <person name="Riley R."/>
            <person name="Lipzen A."/>
            <person name="Clum A."/>
            <person name="Drula E."/>
            <person name="Henrissat B."/>
            <person name="Kohler A."/>
            <person name="Grigoriev I.V."/>
            <person name="Martin F.M."/>
            <person name="Hacquard S."/>
        </authorList>
    </citation>
    <scope>NUCLEOTIDE SEQUENCE</scope>
    <source>
        <strain evidence="3">MPI-SDFR-AT-0068</strain>
    </source>
</reference>
<evidence type="ECO:0000313" key="3">
    <source>
        <dbReference type="EMBL" id="KAH7262113.1"/>
    </source>
</evidence>
<organism evidence="3 4">
    <name type="scientific">Fusarium tricinctum</name>
    <dbReference type="NCBI Taxonomy" id="61284"/>
    <lineage>
        <taxon>Eukaryota</taxon>
        <taxon>Fungi</taxon>
        <taxon>Dikarya</taxon>
        <taxon>Ascomycota</taxon>
        <taxon>Pezizomycotina</taxon>
        <taxon>Sordariomycetes</taxon>
        <taxon>Hypocreomycetidae</taxon>
        <taxon>Hypocreales</taxon>
        <taxon>Nectriaceae</taxon>
        <taxon>Fusarium</taxon>
        <taxon>Fusarium tricinctum species complex</taxon>
    </lineage>
</organism>